<dbReference type="RefSeq" id="XP_024708883.1">
    <property type="nucleotide sequence ID" value="XM_024853039.1"/>
</dbReference>
<dbReference type="GeneID" id="36560737"/>
<evidence type="ECO:0000256" key="1">
    <source>
        <dbReference type="SAM" id="MobiDB-lite"/>
    </source>
</evidence>
<sequence>MWSPPEATAQRERIPSRRKRVVTEARKEQNRMAQRAYRRRQREERLKNAQPPRTQRYPTLRPLPPLQNPPSHGPIPRGSTNLSDPIAGLAADLDWNSDPGMPDRIDNVARAVSNMPGVSGPDVESSDGLLNVATDPFCTFELGVPGDSQNSDPNRQDLFSGEPLLIEGIAESDVELNQAALPAPEDGVTRPALADLYLNRLQLPKTSLLQAFAFNARCLGIGPEEFASYSCLSFCSPFYRPVTMTDDPQGLLAAVSRPAIPPHLQPTLPQVLFPHHPILDLLPLPGLRARAIMLAATAPFLLDAFDFKKDVVDGGLICWAARRGGNDQPWDKRSWEAAPWFLRKWRLLVDGPQSDLWQQSAWWQGMRGEVPVW</sequence>
<feature type="compositionally biased region" description="Basic and acidic residues" evidence="1">
    <location>
        <begin position="9"/>
        <end position="30"/>
    </location>
</feature>
<accession>A0A2I2GL35</accession>
<dbReference type="InterPro" id="IPR021833">
    <property type="entry name" value="DUF3425"/>
</dbReference>
<dbReference type="InterPro" id="IPR004827">
    <property type="entry name" value="bZIP"/>
</dbReference>
<dbReference type="STRING" id="1392250.A0A2I2GL35"/>
<dbReference type="AlphaFoldDB" id="A0A2I2GL35"/>
<dbReference type="Proteomes" id="UP000234275">
    <property type="component" value="Unassembled WGS sequence"/>
</dbReference>
<dbReference type="EMBL" id="MSFO01000002">
    <property type="protein sequence ID" value="PLB53581.1"/>
    <property type="molecule type" value="Genomic_DNA"/>
</dbReference>
<organism evidence="3 4">
    <name type="scientific">Aspergillus steynii IBT 23096</name>
    <dbReference type="NCBI Taxonomy" id="1392250"/>
    <lineage>
        <taxon>Eukaryota</taxon>
        <taxon>Fungi</taxon>
        <taxon>Dikarya</taxon>
        <taxon>Ascomycota</taxon>
        <taxon>Pezizomycotina</taxon>
        <taxon>Eurotiomycetes</taxon>
        <taxon>Eurotiomycetidae</taxon>
        <taxon>Eurotiales</taxon>
        <taxon>Aspergillaceae</taxon>
        <taxon>Aspergillus</taxon>
        <taxon>Aspergillus subgen. Circumdati</taxon>
    </lineage>
</organism>
<feature type="region of interest" description="Disordered" evidence="1">
    <location>
        <begin position="1"/>
        <end position="81"/>
    </location>
</feature>
<reference evidence="3 4" key="1">
    <citation type="submission" date="2016-12" db="EMBL/GenBank/DDBJ databases">
        <title>The genomes of Aspergillus section Nigri reveals drivers in fungal speciation.</title>
        <authorList>
            <consortium name="DOE Joint Genome Institute"/>
            <person name="Vesth T.C."/>
            <person name="Nybo J."/>
            <person name="Theobald S."/>
            <person name="Brandl J."/>
            <person name="Frisvad J.C."/>
            <person name="Nielsen K.F."/>
            <person name="Lyhne E.K."/>
            <person name="Kogle M.E."/>
            <person name="Kuo A."/>
            <person name="Riley R."/>
            <person name="Clum A."/>
            <person name="Nolan M."/>
            <person name="Lipzen A."/>
            <person name="Salamov A."/>
            <person name="Henrissat B."/>
            <person name="Wiebenga A."/>
            <person name="De Vries R.P."/>
            <person name="Grigoriev I.V."/>
            <person name="Mortensen U.H."/>
            <person name="Andersen M.R."/>
            <person name="Baker S.E."/>
        </authorList>
    </citation>
    <scope>NUCLEOTIDE SEQUENCE [LARGE SCALE GENOMIC DNA]</scope>
    <source>
        <strain evidence="3 4">IBT 23096</strain>
    </source>
</reference>
<dbReference type="PANTHER" id="PTHR38116:SF8">
    <property type="entry name" value="BZIP DOMAIN-CONTAINING PROTEIN"/>
    <property type="match status" value="1"/>
</dbReference>
<protein>
    <recommendedName>
        <fullName evidence="2">BZIP domain-containing protein</fullName>
    </recommendedName>
</protein>
<evidence type="ECO:0000259" key="2">
    <source>
        <dbReference type="PROSITE" id="PS00036"/>
    </source>
</evidence>
<evidence type="ECO:0000313" key="3">
    <source>
        <dbReference type="EMBL" id="PLB53581.1"/>
    </source>
</evidence>
<dbReference type="PROSITE" id="PS00036">
    <property type="entry name" value="BZIP_BASIC"/>
    <property type="match status" value="1"/>
</dbReference>
<comment type="caution">
    <text evidence="3">The sequence shown here is derived from an EMBL/GenBank/DDBJ whole genome shotgun (WGS) entry which is preliminary data.</text>
</comment>
<gene>
    <name evidence="3" type="ORF">P170DRAFT_473439</name>
</gene>
<proteinExistence type="predicted"/>
<dbReference type="VEuPathDB" id="FungiDB:P170DRAFT_473439"/>
<dbReference type="OrthoDB" id="5973539at2759"/>
<name>A0A2I2GL35_9EURO</name>
<evidence type="ECO:0000313" key="4">
    <source>
        <dbReference type="Proteomes" id="UP000234275"/>
    </source>
</evidence>
<dbReference type="GO" id="GO:0003700">
    <property type="term" value="F:DNA-binding transcription factor activity"/>
    <property type="evidence" value="ECO:0007669"/>
    <property type="project" value="InterPro"/>
</dbReference>
<feature type="domain" description="BZIP" evidence="2">
    <location>
        <begin position="26"/>
        <end position="40"/>
    </location>
</feature>
<keyword evidence="4" id="KW-1185">Reference proteome</keyword>
<dbReference type="Pfam" id="PF11905">
    <property type="entry name" value="DUF3425"/>
    <property type="match status" value="1"/>
</dbReference>
<feature type="compositionally biased region" description="Pro residues" evidence="1">
    <location>
        <begin position="61"/>
        <end position="73"/>
    </location>
</feature>
<dbReference type="PANTHER" id="PTHR38116">
    <property type="entry name" value="CHROMOSOME 7, WHOLE GENOME SHOTGUN SEQUENCE"/>
    <property type="match status" value="1"/>
</dbReference>